<evidence type="ECO:0000256" key="4">
    <source>
        <dbReference type="ARBA" id="ARBA00023268"/>
    </source>
</evidence>
<evidence type="ECO:0000313" key="8">
    <source>
        <dbReference type="Proteomes" id="UP000775213"/>
    </source>
</evidence>
<dbReference type="Pfam" id="PF08241">
    <property type="entry name" value="Methyltransf_11"/>
    <property type="match status" value="1"/>
</dbReference>
<gene>
    <name evidence="7" type="ORF">IEQ34_007362</name>
</gene>
<dbReference type="SUPFAM" id="SSF53335">
    <property type="entry name" value="S-adenosyl-L-methionine-dependent methyltransferases"/>
    <property type="match status" value="2"/>
</dbReference>
<evidence type="ECO:0000256" key="1">
    <source>
        <dbReference type="ARBA" id="ARBA00008361"/>
    </source>
</evidence>
<reference evidence="7 8" key="1">
    <citation type="journal article" date="2021" name="Hortic Res">
        <title>Chromosome-scale assembly of the Dendrobium chrysotoxum genome enhances the understanding of orchid evolution.</title>
        <authorList>
            <person name="Zhang Y."/>
            <person name="Zhang G.Q."/>
            <person name="Zhang D."/>
            <person name="Liu X.D."/>
            <person name="Xu X.Y."/>
            <person name="Sun W.H."/>
            <person name="Yu X."/>
            <person name="Zhu X."/>
            <person name="Wang Z.W."/>
            <person name="Zhao X."/>
            <person name="Zhong W.Y."/>
            <person name="Chen H."/>
            <person name="Yin W.L."/>
            <person name="Huang T."/>
            <person name="Niu S.C."/>
            <person name="Liu Z.J."/>
        </authorList>
    </citation>
    <scope>NUCLEOTIDE SEQUENCE [LARGE SCALE GENOMIC DNA]</scope>
    <source>
        <strain evidence="7">Lindl</strain>
    </source>
</reference>
<evidence type="ECO:0000313" key="7">
    <source>
        <dbReference type="EMBL" id="KAH0464576.1"/>
    </source>
</evidence>
<accession>A0AAV7H6Q4</accession>
<proteinExistence type="inferred from homology"/>
<keyword evidence="3" id="KW-0808">Transferase</keyword>
<dbReference type="EMBL" id="JAGFBR010000007">
    <property type="protein sequence ID" value="KAH0464576.1"/>
    <property type="molecule type" value="Genomic_DNA"/>
</dbReference>
<protein>
    <recommendedName>
        <fullName evidence="6">Methyltransferase type 11 domain-containing protein</fullName>
    </recommendedName>
</protein>
<dbReference type="FunFam" id="3.40.50.150:FF:000256">
    <property type="entry name" value="S-adenosyl-L-methionine-dependent methyltransferase superfamily protein"/>
    <property type="match status" value="1"/>
</dbReference>
<dbReference type="AlphaFoldDB" id="A0AAV7H6Q4"/>
<dbReference type="InterPro" id="IPR013216">
    <property type="entry name" value="Methyltransf_11"/>
</dbReference>
<keyword evidence="4" id="KW-0511">Multifunctional enzyme</keyword>
<sequence length="770" mass="85463">MKSRQAPMDLLETLGDFTSKENWDKFFSLRGAGDSFEWYAEWPFLRDMLLSQLSSVPSVATSSDAAVGPPQILVPGCGNSSVSEHLYDAGFRQITNIDFSKIVVYDMLRRNVRMRPEMRWRVMDMTDMQFADESFDVVLDKGGLDALMEPEAGSELGNKYLTEVKRIVKSRGKYLCVTLAESHVLGLLFNLFRFGWKTTIHVVPNKPGNRSTFQTFMVVFLKDQLATVNLIGSSFDQSIVACNTKQAQALLDGIKIENQIREEYSSSTDLIYSLRDLNLGAHGNLQELQAGRRCQLILGGEGESLYSYKAVLLDAQQTVSPFSYNCGVFIVPKTRAREWLFSSEDGQWQIVESSKAARLIMVFLNASHSHATMEAIQKDLSPLVKSLAPAKDYGHYQIPFMMANDGVKQRKIVYQATSKTTGPIIVEDVMYDNIAEGINSDHIGSENKRFRRLVFERSSGLVQSEALLILKPKSNSIEADKRQTSLSSKSKKGGRKRNGTSISSDGSKDNMEIDHSSLASSYHSGIVSGFSLVACALQNAVSLQERVRVIVVGLGAGLFPTFLHICLPFLDIEVVELDPVVLELAKDYFDFKEDVRLKVHIGDGIKFIQNANVQYPSEAAAKPKEDLSMNSEIKCSIANGKNGDMMKIVIVDADSSDLSSGLACPPAGFVEEAFLSSVKDFLSLGGLFVINLVSRSSTIRQMVISRLKAVFNHLFSLELEEDVNEVLFASPMDLCLQDDDLNNAVDLLQNLLKVPLPSIHAQAKKIRRLK</sequence>
<feature type="compositionally biased region" description="Basic residues" evidence="5">
    <location>
        <begin position="489"/>
        <end position="498"/>
    </location>
</feature>
<dbReference type="PANTHER" id="PTHR12176">
    <property type="entry name" value="SAM-DEPENDENT METHYLTRANSFERASE SUPERFAMILY PROTEIN"/>
    <property type="match status" value="1"/>
</dbReference>
<keyword evidence="2" id="KW-0489">Methyltransferase</keyword>
<dbReference type="Proteomes" id="UP000775213">
    <property type="component" value="Unassembled WGS sequence"/>
</dbReference>
<dbReference type="GO" id="GO:0008757">
    <property type="term" value="F:S-adenosylmethionine-dependent methyltransferase activity"/>
    <property type="evidence" value="ECO:0007669"/>
    <property type="project" value="InterPro"/>
</dbReference>
<dbReference type="FunFam" id="3.40.50.150:FF:000211">
    <property type="entry name" value="Methyltransferase-like protein 13"/>
    <property type="match status" value="1"/>
</dbReference>
<evidence type="ECO:0000256" key="3">
    <source>
        <dbReference type="ARBA" id="ARBA00022679"/>
    </source>
</evidence>
<feature type="region of interest" description="Disordered" evidence="5">
    <location>
        <begin position="479"/>
        <end position="509"/>
    </location>
</feature>
<evidence type="ECO:0000256" key="2">
    <source>
        <dbReference type="ARBA" id="ARBA00022603"/>
    </source>
</evidence>
<dbReference type="CDD" id="cd02440">
    <property type="entry name" value="AdoMet_MTases"/>
    <property type="match status" value="1"/>
</dbReference>
<dbReference type="PANTHER" id="PTHR12176:SF78">
    <property type="entry name" value="EEF1A LYSINE AND N-TERMINAL METHYLTRANSFERASE"/>
    <property type="match status" value="1"/>
</dbReference>
<dbReference type="InterPro" id="IPR029063">
    <property type="entry name" value="SAM-dependent_MTases_sf"/>
</dbReference>
<evidence type="ECO:0000259" key="6">
    <source>
        <dbReference type="Pfam" id="PF08241"/>
    </source>
</evidence>
<name>A0AAV7H6Q4_DENCH</name>
<feature type="domain" description="Methyltransferase type 11" evidence="6">
    <location>
        <begin position="75"/>
        <end position="175"/>
    </location>
</feature>
<dbReference type="InterPro" id="IPR051419">
    <property type="entry name" value="Lys/N-term_MeTrsfase_sf"/>
</dbReference>
<comment type="caution">
    <text evidence="7">The sequence shown here is derived from an EMBL/GenBank/DDBJ whole genome shotgun (WGS) entry which is preliminary data.</text>
</comment>
<dbReference type="GO" id="GO:0032259">
    <property type="term" value="P:methylation"/>
    <property type="evidence" value="ECO:0007669"/>
    <property type="project" value="UniProtKB-KW"/>
</dbReference>
<organism evidence="7 8">
    <name type="scientific">Dendrobium chrysotoxum</name>
    <name type="common">Orchid</name>
    <dbReference type="NCBI Taxonomy" id="161865"/>
    <lineage>
        <taxon>Eukaryota</taxon>
        <taxon>Viridiplantae</taxon>
        <taxon>Streptophyta</taxon>
        <taxon>Embryophyta</taxon>
        <taxon>Tracheophyta</taxon>
        <taxon>Spermatophyta</taxon>
        <taxon>Magnoliopsida</taxon>
        <taxon>Liliopsida</taxon>
        <taxon>Asparagales</taxon>
        <taxon>Orchidaceae</taxon>
        <taxon>Epidendroideae</taxon>
        <taxon>Malaxideae</taxon>
        <taxon>Dendrobiinae</taxon>
        <taxon>Dendrobium</taxon>
    </lineage>
</organism>
<dbReference type="Gene3D" id="3.40.50.150">
    <property type="entry name" value="Vaccinia Virus protein VP39"/>
    <property type="match status" value="2"/>
</dbReference>
<keyword evidence="8" id="KW-1185">Reference proteome</keyword>
<evidence type="ECO:0000256" key="5">
    <source>
        <dbReference type="SAM" id="MobiDB-lite"/>
    </source>
</evidence>
<comment type="similarity">
    <text evidence="1">Belongs to the methyltransferase superfamily.</text>
</comment>